<dbReference type="SUPFAM" id="SSF55347">
    <property type="entry name" value="Glyceraldehyde-3-phosphate dehydrogenase-like, C-terminal domain"/>
    <property type="match status" value="1"/>
</dbReference>
<dbReference type="GO" id="GO:0050112">
    <property type="term" value="F:inositol 2-dehydrogenase (NAD+) activity"/>
    <property type="evidence" value="ECO:0007669"/>
    <property type="project" value="UniProtKB-EC"/>
</dbReference>
<keyword evidence="6" id="KW-1185">Reference proteome</keyword>
<keyword evidence="2 5" id="KW-0560">Oxidoreductase</keyword>
<dbReference type="NCBIfam" id="TIGR04380">
    <property type="entry name" value="myo_inos_iolG"/>
    <property type="match status" value="1"/>
</dbReference>
<proteinExistence type="inferred from homology"/>
<comment type="caution">
    <text evidence="5">The sequence shown here is derived from an EMBL/GenBank/DDBJ whole genome shotgun (WGS) entry which is preliminary data.</text>
</comment>
<dbReference type="Gene3D" id="3.40.50.720">
    <property type="entry name" value="NAD(P)-binding Rossmann-like Domain"/>
    <property type="match status" value="1"/>
</dbReference>
<dbReference type="GO" id="GO:0006740">
    <property type="term" value="P:NADPH regeneration"/>
    <property type="evidence" value="ECO:0007669"/>
    <property type="project" value="TreeGrafter"/>
</dbReference>
<dbReference type="InterPro" id="IPR036291">
    <property type="entry name" value="NAD(P)-bd_dom_sf"/>
</dbReference>
<evidence type="ECO:0000259" key="3">
    <source>
        <dbReference type="Pfam" id="PF01408"/>
    </source>
</evidence>
<evidence type="ECO:0000259" key="4">
    <source>
        <dbReference type="Pfam" id="PF22725"/>
    </source>
</evidence>
<dbReference type="SUPFAM" id="SSF51735">
    <property type="entry name" value="NAD(P)-binding Rossmann-fold domains"/>
    <property type="match status" value="1"/>
</dbReference>
<comment type="similarity">
    <text evidence="1">Belongs to the Gfo/Idh/MocA family.</text>
</comment>
<gene>
    <name evidence="5" type="primary">iolG</name>
    <name evidence="5" type="ORF">HZF05_05430</name>
</gene>
<dbReference type="Gene3D" id="3.30.360.10">
    <property type="entry name" value="Dihydrodipicolinate Reductase, domain 2"/>
    <property type="match status" value="1"/>
</dbReference>
<organism evidence="5 6">
    <name type="scientific">Sphingomonas chungangi</name>
    <dbReference type="NCBI Taxonomy" id="2683589"/>
    <lineage>
        <taxon>Bacteria</taxon>
        <taxon>Pseudomonadati</taxon>
        <taxon>Pseudomonadota</taxon>
        <taxon>Alphaproteobacteria</taxon>
        <taxon>Sphingomonadales</taxon>
        <taxon>Sphingomonadaceae</taxon>
        <taxon>Sphingomonas</taxon>
    </lineage>
</organism>
<dbReference type="InterPro" id="IPR030827">
    <property type="entry name" value="Myo_inos_IolG"/>
</dbReference>
<dbReference type="InterPro" id="IPR000683">
    <property type="entry name" value="Gfo/Idh/MocA-like_OxRdtase_N"/>
</dbReference>
<accession>A0A838L2X0</accession>
<dbReference type="InterPro" id="IPR055170">
    <property type="entry name" value="GFO_IDH_MocA-like_dom"/>
</dbReference>
<evidence type="ECO:0000256" key="1">
    <source>
        <dbReference type="ARBA" id="ARBA00010928"/>
    </source>
</evidence>
<dbReference type="RefSeq" id="WP_160363356.1">
    <property type="nucleotide sequence ID" value="NZ_JACEIB010000003.1"/>
</dbReference>
<dbReference type="EC" id="1.1.1.18" evidence="5"/>
<protein>
    <submittedName>
        <fullName evidence="5">Inositol 2-dehydrogenase</fullName>
        <ecNumber evidence="5">1.1.1.18</ecNumber>
    </submittedName>
</protein>
<dbReference type="AlphaFoldDB" id="A0A838L2X0"/>
<dbReference type="PANTHER" id="PTHR42840:SF3">
    <property type="entry name" value="BINDING ROSSMANN FOLD OXIDOREDUCTASE, PUTATIVE (AFU_ORTHOLOGUE AFUA_2G10240)-RELATED"/>
    <property type="match status" value="1"/>
</dbReference>
<dbReference type="Pfam" id="PF01408">
    <property type="entry name" value="GFO_IDH_MocA"/>
    <property type="match status" value="1"/>
</dbReference>
<dbReference type="GO" id="GO:0005737">
    <property type="term" value="C:cytoplasm"/>
    <property type="evidence" value="ECO:0007669"/>
    <property type="project" value="TreeGrafter"/>
</dbReference>
<dbReference type="Pfam" id="PF22725">
    <property type="entry name" value="GFO_IDH_MocA_C3"/>
    <property type="match status" value="1"/>
</dbReference>
<evidence type="ECO:0000313" key="6">
    <source>
        <dbReference type="Proteomes" id="UP000570166"/>
    </source>
</evidence>
<feature type="domain" description="Gfo/Idh/MocA-like oxidoreductase N-terminal" evidence="3">
    <location>
        <begin position="5"/>
        <end position="117"/>
    </location>
</feature>
<dbReference type="GO" id="GO:0000166">
    <property type="term" value="F:nucleotide binding"/>
    <property type="evidence" value="ECO:0007669"/>
    <property type="project" value="InterPro"/>
</dbReference>
<feature type="domain" description="GFO/IDH/MocA-like oxidoreductase" evidence="4">
    <location>
        <begin position="126"/>
        <end position="246"/>
    </location>
</feature>
<dbReference type="PANTHER" id="PTHR42840">
    <property type="entry name" value="NAD(P)-BINDING ROSSMANN-FOLD SUPERFAMILY PROTEIN-RELATED"/>
    <property type="match status" value="1"/>
</dbReference>
<dbReference type="Proteomes" id="UP000570166">
    <property type="component" value="Unassembled WGS sequence"/>
</dbReference>
<reference evidence="5 6" key="1">
    <citation type="submission" date="2020-07" db="EMBL/GenBank/DDBJ databases">
        <authorList>
            <person name="Sun Q."/>
        </authorList>
    </citation>
    <scope>NUCLEOTIDE SEQUENCE [LARGE SCALE GENOMIC DNA]</scope>
    <source>
        <strain evidence="5 6">CGMCC 1.13654</strain>
    </source>
</reference>
<evidence type="ECO:0000313" key="5">
    <source>
        <dbReference type="EMBL" id="MBA2933534.1"/>
    </source>
</evidence>
<sequence length="330" mass="34885">MPHDIALLGAGRIGRIHAANLMAQPELCLRYVADASPGVAEALARSCGAQVATVDAVLGDPDVAGVIIATSTDTHLDLALRAHAAGKAIFCEKPVDLDLGRAVAAASDLAEARLFVGFNRRFDPSFAALERRLRAGELGKLETLQIVSNDPAPPPIDYVARSGGLFKDMTIHDFDMARFLLGDEPVEVFAWGSCLVDPAIGGAGDIDTARVMLKTANGAICTIANSRRSGFGYDQRIEAFCSGGMISADNVTETTLRLWRQDGATGPALQNFFLERYAAAFRAEMAHFADVVTGRAQPMARFADGIAALALADAAARSMATNAPVRLDRA</sequence>
<evidence type="ECO:0000256" key="2">
    <source>
        <dbReference type="ARBA" id="ARBA00023002"/>
    </source>
</evidence>
<name>A0A838L2X0_9SPHN</name>
<dbReference type="EMBL" id="JACEIB010000003">
    <property type="protein sequence ID" value="MBA2933534.1"/>
    <property type="molecule type" value="Genomic_DNA"/>
</dbReference>